<protein>
    <submittedName>
        <fullName evidence="2">Uncharacterized protein</fullName>
    </submittedName>
</protein>
<keyword evidence="1" id="KW-0812">Transmembrane</keyword>
<evidence type="ECO:0000313" key="3">
    <source>
        <dbReference type="Proteomes" id="UP001205311"/>
    </source>
</evidence>
<reference evidence="2 3" key="1">
    <citation type="submission" date="2022-06" db="EMBL/GenBank/DDBJ databases">
        <title>Genomic Encyclopedia of Archaeal and Bacterial Type Strains, Phase II (KMG-II): from individual species to whole genera.</title>
        <authorList>
            <person name="Goeker M."/>
        </authorList>
    </citation>
    <scope>NUCLEOTIDE SEQUENCE [LARGE SCALE GENOMIC DNA]</scope>
    <source>
        <strain evidence="2 3">DSM 40477</strain>
    </source>
</reference>
<feature type="transmembrane region" description="Helical" evidence="1">
    <location>
        <begin position="61"/>
        <end position="82"/>
    </location>
</feature>
<gene>
    <name evidence="2" type="ORF">LX15_000670</name>
</gene>
<keyword evidence="3" id="KW-1185">Reference proteome</keyword>
<accession>A0ABT1HN96</accession>
<sequence length="291" mass="30778">MPLVPVSVPGPVDPDVVAVVSRRWTRARPLLWWSLLGVPALGVAATVILVLVRGWQRGSTSWWASLPAFAVVAPLVGNVVALRGDQLPWDTDRWGNRAARTGMLLALLGVGPAVGLVGGGAWTWALVPAFPVAAVVLAAVARRRLLVPLSPELGASAFTVALPLRGVCQGRVVLAADRVSWAVWEPGGGGPAGEEIPLRAVRSARATVLPPEQPPLPWTSDRAGRPLFTDPGPAVLLSTTSGELLVPTDHALLLAELVGRRLLLRRRLEGGDGAFWRDPRRRDGLGRGEGP</sequence>
<dbReference type="Proteomes" id="UP001205311">
    <property type="component" value="Unassembled WGS sequence"/>
</dbReference>
<evidence type="ECO:0000256" key="1">
    <source>
        <dbReference type="SAM" id="Phobius"/>
    </source>
</evidence>
<dbReference type="RefSeq" id="WP_301303877.1">
    <property type="nucleotide sequence ID" value="NZ_JAMTCP010000002.1"/>
</dbReference>
<feature type="transmembrane region" description="Helical" evidence="1">
    <location>
        <begin position="30"/>
        <end position="55"/>
    </location>
</feature>
<name>A0ABT1HN96_STRSD</name>
<keyword evidence="1" id="KW-1133">Transmembrane helix</keyword>
<dbReference type="EMBL" id="JAMTCP010000002">
    <property type="protein sequence ID" value="MCP2256987.1"/>
    <property type="molecule type" value="Genomic_DNA"/>
</dbReference>
<proteinExistence type="predicted"/>
<organism evidence="2 3">
    <name type="scientific">Streptoalloteichus tenebrarius (strain ATCC 17920 / DSM 40477 / JCM 4838 / CBS 697.72 / NBRC 16177 / NCIMB 11028 / NRRL B-12390 / A12253. 1 / ISP 5477)</name>
    <name type="common">Streptomyces tenebrarius</name>
    <dbReference type="NCBI Taxonomy" id="1933"/>
    <lineage>
        <taxon>Bacteria</taxon>
        <taxon>Bacillati</taxon>
        <taxon>Actinomycetota</taxon>
        <taxon>Actinomycetes</taxon>
        <taxon>Pseudonocardiales</taxon>
        <taxon>Pseudonocardiaceae</taxon>
        <taxon>Streptoalloteichus</taxon>
    </lineage>
</organism>
<evidence type="ECO:0000313" key="2">
    <source>
        <dbReference type="EMBL" id="MCP2256987.1"/>
    </source>
</evidence>
<comment type="caution">
    <text evidence="2">The sequence shown here is derived from an EMBL/GenBank/DDBJ whole genome shotgun (WGS) entry which is preliminary data.</text>
</comment>
<keyword evidence="1" id="KW-0472">Membrane</keyword>
<feature type="transmembrane region" description="Helical" evidence="1">
    <location>
        <begin position="94"/>
        <end position="115"/>
    </location>
</feature>